<keyword evidence="4" id="KW-0238">DNA-binding</keyword>
<dbReference type="EMBL" id="CP023691">
    <property type="protein sequence ID" value="QEV55881.1"/>
    <property type="molecule type" value="Genomic_DNA"/>
</dbReference>
<evidence type="ECO:0000259" key="7">
    <source>
        <dbReference type="SMART" id="SM01043"/>
    </source>
</evidence>
<feature type="domain" description="OmpR/PhoB-type" evidence="6">
    <location>
        <begin position="29"/>
        <end position="116"/>
    </location>
</feature>
<dbReference type="AlphaFoldDB" id="A0AAE6NQK2"/>
<dbReference type="GeneID" id="90928157"/>
<dbReference type="PANTHER" id="PTHR35807">
    <property type="entry name" value="TRANSCRIPTIONAL REGULATOR REDD-RELATED"/>
    <property type="match status" value="1"/>
</dbReference>
<protein>
    <submittedName>
        <fullName evidence="8">AfsR/SARP family transcriptional regulator</fullName>
    </submittedName>
</protein>
<comment type="similarity">
    <text evidence="1">Belongs to the AfsR/DnrI/RedD regulatory family.</text>
</comment>
<dbReference type="SMART" id="SM00862">
    <property type="entry name" value="Trans_reg_C"/>
    <property type="match status" value="1"/>
</dbReference>
<dbReference type="InterPro" id="IPR051677">
    <property type="entry name" value="AfsR-DnrI-RedD_regulator"/>
</dbReference>
<organism evidence="8 9">
    <name type="scientific">Streptomyces platensis</name>
    <dbReference type="NCBI Taxonomy" id="58346"/>
    <lineage>
        <taxon>Bacteria</taxon>
        <taxon>Bacillati</taxon>
        <taxon>Actinomycetota</taxon>
        <taxon>Actinomycetes</taxon>
        <taxon>Kitasatosporales</taxon>
        <taxon>Streptomycetaceae</taxon>
        <taxon>Streptomyces</taxon>
    </lineage>
</organism>
<keyword evidence="5" id="KW-0804">Transcription</keyword>
<dbReference type="InterPro" id="IPR001867">
    <property type="entry name" value="OmpR/PhoB-type_DNA-bd"/>
</dbReference>
<dbReference type="InterPro" id="IPR011990">
    <property type="entry name" value="TPR-like_helical_dom_sf"/>
</dbReference>
<dbReference type="InterPro" id="IPR005158">
    <property type="entry name" value="BTAD"/>
</dbReference>
<dbReference type="Proteomes" id="UP000325458">
    <property type="component" value="Chromosome"/>
</dbReference>
<gene>
    <name evidence="8" type="ORF">CP981_33520</name>
</gene>
<accession>A0AAE6NQK2</accession>
<feature type="domain" description="Bacterial transcriptional activator" evidence="7">
    <location>
        <begin position="123"/>
        <end position="267"/>
    </location>
</feature>
<dbReference type="PANTHER" id="PTHR35807:SF1">
    <property type="entry name" value="TRANSCRIPTIONAL REGULATOR REDD"/>
    <property type="match status" value="1"/>
</dbReference>
<dbReference type="KEGG" id="spla:CP981_33520"/>
<dbReference type="CDD" id="cd15831">
    <property type="entry name" value="BTAD"/>
    <property type="match status" value="1"/>
</dbReference>
<dbReference type="SMART" id="SM01043">
    <property type="entry name" value="BTAD"/>
    <property type="match status" value="1"/>
</dbReference>
<evidence type="ECO:0000256" key="3">
    <source>
        <dbReference type="ARBA" id="ARBA00023015"/>
    </source>
</evidence>
<dbReference type="InterPro" id="IPR036388">
    <property type="entry name" value="WH-like_DNA-bd_sf"/>
</dbReference>
<dbReference type="GO" id="GO:0003677">
    <property type="term" value="F:DNA binding"/>
    <property type="evidence" value="ECO:0007669"/>
    <property type="project" value="UniProtKB-KW"/>
</dbReference>
<keyword evidence="3" id="KW-0805">Transcription regulation</keyword>
<evidence type="ECO:0000259" key="6">
    <source>
        <dbReference type="SMART" id="SM00862"/>
    </source>
</evidence>
<evidence type="ECO:0000256" key="5">
    <source>
        <dbReference type="ARBA" id="ARBA00023163"/>
    </source>
</evidence>
<evidence type="ECO:0000313" key="9">
    <source>
        <dbReference type="Proteomes" id="UP000325458"/>
    </source>
</evidence>
<sequence>MSHLSALHGVAHLRLLGPVEYVSADGTAGRPGAPGPQAVLAALALRAGTLVTIDQLVDGLYDDDPPASARRVIVNYVHRLRTYLDRAHAAGREGGAESDRDGGATVIGTMADGYVLRLPAERVDALLFGRLTLRARRAAAQGDSAYAASVLKGALGMWQGPALAGLPGPYAQEQRRSLAEQRASATEHHLELSLACGRHEEVVPEILCALEAYPYRERLHGALMLALYRSERSADALLAYDHARQVLADEMGIDTGPVLDELHAAVLAGDRTLLAVPDTARTAAVPAEVRVRSAVPALRAPAQLPAVPCDFTGRHEEVCTLVAALSGHTSHPVAVITGMGGVGKTALALRTGHAVMGSFPDGQLYAELRTPCGAPGAPADVLAGFLTSLGVPHERLPASLSDRAALFRTLLSDRAVLVVLDNAAGVAQVEPLLPGADQCAVLVTARALAALPAAVKVSLKGLDPHDSVELIGKVAGIRRIEEEPDAVAALAAASGHLPLALRAIGARLALRPAWPVATLLSRMSDEARLLGELRVGELTVEAVFEQSYAQLSPQRARAFLALSLPHCVEFGVKGAAAVLELPEREVEDVLEALVDAVLLETRAPGRYRYHDLVGAYARATARVELTDEELRQVVRRAADFMCASVAGAVLATQPLGGRLTAELRPRRSAGEDVGTGQEAVQWMRRALPTVAAVAEQAAGSGDAEAVALAVDGLMLAPCFEESVPLGMLAPAATALVRAAVAYCDEDVVGTAHYAAGVILKKHSSLDCLDRSRAHLLKALEIFGESPAPADGLRPFLAVLFTHAMLAHLDAMCADFSSARAHAERSVEMAMVTGDQGLVTRRRTLLLQIRAQDPGSRGDLARIRAQCRELADLLTSGNDVKWLIRVMMTEADTLLYGGRPAEAAALYRQVLPRARTTGHARNETECLYRLAEALLLTGDAQAAVDHARQALQGAQLTQEHLLMARSHQALGRALQAVRAGYVDGEAAGHLEKAAELYRVLGLHTGSGAAVGQ</sequence>
<evidence type="ECO:0000256" key="2">
    <source>
        <dbReference type="ARBA" id="ARBA00023012"/>
    </source>
</evidence>
<dbReference type="GO" id="GO:0000160">
    <property type="term" value="P:phosphorelay signal transduction system"/>
    <property type="evidence" value="ECO:0007669"/>
    <property type="project" value="UniProtKB-KW"/>
</dbReference>
<reference evidence="8 9" key="1">
    <citation type="submission" date="2017-09" db="EMBL/GenBank/DDBJ databases">
        <authorList>
            <person name="Lee N."/>
            <person name="Cho B.-K."/>
        </authorList>
    </citation>
    <scope>NUCLEOTIDE SEQUENCE [LARGE SCALE GENOMIC DNA]</scope>
    <source>
        <strain evidence="8 9">ATCC 23948</strain>
    </source>
</reference>
<dbReference type="GO" id="GO:0006355">
    <property type="term" value="P:regulation of DNA-templated transcription"/>
    <property type="evidence" value="ECO:0007669"/>
    <property type="project" value="InterPro"/>
</dbReference>
<dbReference type="Pfam" id="PF03704">
    <property type="entry name" value="BTAD"/>
    <property type="match status" value="1"/>
</dbReference>
<evidence type="ECO:0000313" key="8">
    <source>
        <dbReference type="EMBL" id="QEV55881.1"/>
    </source>
</evidence>
<name>A0AAE6NQK2_STRPT</name>
<dbReference type="InterPro" id="IPR027417">
    <property type="entry name" value="P-loop_NTPase"/>
</dbReference>
<dbReference type="SUPFAM" id="SSF48452">
    <property type="entry name" value="TPR-like"/>
    <property type="match status" value="2"/>
</dbReference>
<keyword evidence="2" id="KW-0902">Two-component regulatory system</keyword>
<dbReference type="SUPFAM" id="SSF52540">
    <property type="entry name" value="P-loop containing nucleoside triphosphate hydrolases"/>
    <property type="match status" value="1"/>
</dbReference>
<dbReference type="RefSeq" id="WP_085928471.1">
    <property type="nucleotide sequence ID" value="NZ_BAABSS010000015.1"/>
</dbReference>
<proteinExistence type="inferred from homology"/>
<evidence type="ECO:0000256" key="1">
    <source>
        <dbReference type="ARBA" id="ARBA00005820"/>
    </source>
</evidence>
<dbReference type="InterPro" id="IPR016032">
    <property type="entry name" value="Sig_transdc_resp-reg_C-effctor"/>
</dbReference>
<evidence type="ECO:0000256" key="4">
    <source>
        <dbReference type="ARBA" id="ARBA00023125"/>
    </source>
</evidence>
<dbReference type="Gene3D" id="3.40.50.300">
    <property type="entry name" value="P-loop containing nucleotide triphosphate hydrolases"/>
    <property type="match status" value="1"/>
</dbReference>
<dbReference type="SUPFAM" id="SSF46894">
    <property type="entry name" value="C-terminal effector domain of the bipartite response regulators"/>
    <property type="match status" value="1"/>
</dbReference>
<dbReference type="Gene3D" id="1.10.10.10">
    <property type="entry name" value="Winged helix-like DNA-binding domain superfamily/Winged helix DNA-binding domain"/>
    <property type="match status" value="1"/>
</dbReference>
<dbReference type="PRINTS" id="PR00364">
    <property type="entry name" value="DISEASERSIST"/>
</dbReference>
<dbReference type="Gene3D" id="1.25.40.10">
    <property type="entry name" value="Tetratricopeptide repeat domain"/>
    <property type="match status" value="2"/>
</dbReference>